<evidence type="ECO:0000256" key="6">
    <source>
        <dbReference type="HAMAP-Rule" id="MF_01892"/>
    </source>
</evidence>
<evidence type="ECO:0000256" key="1">
    <source>
        <dbReference type="ARBA" id="ARBA00022490"/>
    </source>
</evidence>
<feature type="domain" description="TiaS-like TCKD" evidence="8">
    <location>
        <begin position="7"/>
        <end position="65"/>
    </location>
</feature>
<dbReference type="EC" id="6.3.4.22" evidence="6"/>
<dbReference type="HAMAP" id="MF_01892">
    <property type="entry name" value="tRNA_Ile2_agm2C_synt"/>
    <property type="match status" value="1"/>
</dbReference>
<accession>A0A8E7AZJ7</accession>
<comment type="function">
    <text evidence="6">ATP-dependent agmatine transferase that catalyzes the formation of 2-agmatinylcytidine (agm2C) at the wobble position (C34) of tRNA(Ile2), converting the codon specificity from AUG to AUA.</text>
</comment>
<keyword evidence="3 6" id="KW-0819">tRNA processing</keyword>
<keyword evidence="11" id="KW-1185">Reference proteome</keyword>
<dbReference type="GO" id="GO:0005524">
    <property type="term" value="F:ATP binding"/>
    <property type="evidence" value="ECO:0007669"/>
    <property type="project" value="UniProtKB-KW"/>
</dbReference>
<dbReference type="EMBL" id="CP075546">
    <property type="protein sequence ID" value="QVV89680.1"/>
    <property type="molecule type" value="Genomic_DNA"/>
</dbReference>
<evidence type="ECO:0000313" key="10">
    <source>
        <dbReference type="EMBL" id="QVV89680.1"/>
    </source>
</evidence>
<organism evidence="10 11">
    <name type="scientific">Methanospirillum purgamenti</name>
    <dbReference type="NCBI Taxonomy" id="2834276"/>
    <lineage>
        <taxon>Archaea</taxon>
        <taxon>Methanobacteriati</taxon>
        <taxon>Methanobacteriota</taxon>
        <taxon>Stenosarchaea group</taxon>
        <taxon>Methanomicrobia</taxon>
        <taxon>Methanomicrobiales</taxon>
        <taxon>Methanospirillaceae</taxon>
        <taxon>Methanospirillum</taxon>
    </lineage>
</organism>
<dbReference type="AlphaFoldDB" id="A0A8E7AZJ7"/>
<dbReference type="Pfam" id="PF08489">
    <property type="entry name" value="TiaS_FLD"/>
    <property type="match status" value="1"/>
</dbReference>
<proteinExistence type="inferred from homology"/>
<dbReference type="PANTHER" id="PTHR40705:SF2">
    <property type="entry name" value="DUF1743 DOMAIN-CONTAINING PROTEIN"/>
    <property type="match status" value="1"/>
</dbReference>
<dbReference type="RefSeq" id="WP_214420470.1">
    <property type="nucleotide sequence ID" value="NZ_CP075546.1"/>
</dbReference>
<dbReference type="KEGG" id="mrtj:KHC33_03945"/>
<dbReference type="InterPro" id="IPR024913">
    <property type="entry name" value="tRNA_Ile2__agm2C_synt"/>
</dbReference>
<dbReference type="GeneID" id="65096307"/>
<dbReference type="Gene3D" id="2.40.50.1010">
    <property type="match status" value="1"/>
</dbReference>
<keyword evidence="5 6" id="KW-0067">ATP-binding</keyword>
<dbReference type="GO" id="GO:0016879">
    <property type="term" value="F:ligase activity, forming carbon-nitrogen bonds"/>
    <property type="evidence" value="ECO:0007669"/>
    <property type="project" value="UniProtKB-UniRule"/>
</dbReference>
<dbReference type="Pfam" id="PF22641">
    <property type="entry name" value="TiaS_TCKD"/>
    <property type="match status" value="1"/>
</dbReference>
<evidence type="ECO:0000256" key="3">
    <source>
        <dbReference type="ARBA" id="ARBA00022694"/>
    </source>
</evidence>
<reference evidence="10 11" key="1">
    <citation type="submission" date="2021-05" db="EMBL/GenBank/DDBJ databases">
        <title>A novel Methanospirillum isolate from a pyrite-forming mixed culture.</title>
        <authorList>
            <person name="Bunk B."/>
            <person name="Sproer C."/>
            <person name="Spring S."/>
            <person name="Pester M."/>
        </authorList>
    </citation>
    <scope>NUCLEOTIDE SEQUENCE [LARGE SCALE GENOMIC DNA]</scope>
    <source>
        <strain evidence="10 11">J.3.6.1-F.2.7.3</strain>
    </source>
</reference>
<dbReference type="InterPro" id="IPR013696">
    <property type="entry name" value="TiaS_FLD"/>
</dbReference>
<evidence type="ECO:0000256" key="5">
    <source>
        <dbReference type="ARBA" id="ARBA00022840"/>
    </source>
</evidence>
<dbReference type="Pfam" id="PF23783">
    <property type="entry name" value="Zn_ribbon_TiaS"/>
    <property type="match status" value="1"/>
</dbReference>
<keyword evidence="4 6" id="KW-0547">Nucleotide-binding</keyword>
<feature type="domain" description="TiaS FLD" evidence="7">
    <location>
        <begin position="137"/>
        <end position="249"/>
    </location>
</feature>
<sequence>MTNIHFYIGLDDTDAPDGMCTTWLGALLATIIKAKGMRIISTRLVRLNPTIPYKTRGNAAISLSVIGDPDYTFDLTCSIVLKHASLSCENTHPGIVVSLKKPPSDFYWKAVSGICTIDEARSFLPSHVLHYQGYKLGRGLIGAAAAVCSEFPDHTWELLAYREPERFLLPREVNADSLRLSEDITSPHTWDTWDPDLNGPVCIPHTPDPVLFGIRGDSPYSVDHAYSMIQSEKPGMYQIWMTNQGTDAHLVFYDSGLPQNGISYLMRGFVCTKPKTGEGGHVSFDFKTREVVISCMAFEPTKKFRDIVRSLRPGDELLVAGSYLKETLNLEKIYVFSAEPYSKETPPLCPECGKRMTSAGYKKGFKCKRCGAREKIPEITFESRTITPGWYEVPPGARRHLSRPMRRGFVPPDPSYLPAHRSQLFLKGQHI</sequence>
<comment type="catalytic activity">
    <reaction evidence="6">
        <text>cytidine(34) in tRNA(Ile2) + agmatine + ATP + H2O = 2-agmatinylcytidine(34) in tRNA(Ile2) + AMP + 2 phosphate + 2 H(+)</text>
        <dbReference type="Rhea" id="RHEA:43608"/>
        <dbReference type="Rhea" id="RHEA-COMP:10625"/>
        <dbReference type="Rhea" id="RHEA-COMP:10626"/>
        <dbReference type="ChEBI" id="CHEBI:15377"/>
        <dbReference type="ChEBI" id="CHEBI:15378"/>
        <dbReference type="ChEBI" id="CHEBI:30616"/>
        <dbReference type="ChEBI" id="CHEBI:43474"/>
        <dbReference type="ChEBI" id="CHEBI:58145"/>
        <dbReference type="ChEBI" id="CHEBI:82748"/>
        <dbReference type="ChEBI" id="CHEBI:83545"/>
        <dbReference type="ChEBI" id="CHEBI:456215"/>
        <dbReference type="EC" id="6.3.4.22"/>
    </reaction>
</comment>
<name>A0A8E7AZJ7_9EURY</name>
<evidence type="ECO:0000259" key="7">
    <source>
        <dbReference type="Pfam" id="PF08489"/>
    </source>
</evidence>
<evidence type="ECO:0000259" key="8">
    <source>
        <dbReference type="Pfam" id="PF22641"/>
    </source>
</evidence>
<dbReference type="InterPro" id="IPR053870">
    <property type="entry name" value="TiaS-like_TCKD"/>
</dbReference>
<protein>
    <recommendedName>
        <fullName evidence="6">tRNA(Ile2) 2-agmatinylcytidine synthetase TiaS</fullName>
        <shortName evidence="6">tRNA(Ile2)-agm2C synthetase</shortName>
        <ecNumber evidence="6">6.3.4.22</ecNumber>
    </recommendedName>
    <alternativeName>
        <fullName evidence="6">tRNA(Ile2) agmatidine synthetase</fullName>
    </alternativeName>
</protein>
<dbReference type="PANTHER" id="PTHR40705">
    <property type="entry name" value="TRNA(ILE2) 2-AGMATINYLCYTIDINE SYNTHETASE TIAS"/>
    <property type="match status" value="1"/>
</dbReference>
<dbReference type="CDD" id="cd04482">
    <property type="entry name" value="RPA2_OBF_like"/>
    <property type="match status" value="1"/>
</dbReference>
<comment type="similarity">
    <text evidence="6">Belongs to the TiaS family.</text>
</comment>
<keyword evidence="2 6" id="KW-0436">Ligase</keyword>
<dbReference type="GO" id="GO:0002101">
    <property type="term" value="P:tRNA wobble cytosine modification"/>
    <property type="evidence" value="ECO:0007669"/>
    <property type="project" value="UniProtKB-UniRule"/>
</dbReference>
<evidence type="ECO:0000259" key="9">
    <source>
        <dbReference type="Pfam" id="PF23783"/>
    </source>
</evidence>
<evidence type="ECO:0000256" key="2">
    <source>
        <dbReference type="ARBA" id="ARBA00022598"/>
    </source>
</evidence>
<dbReference type="InterPro" id="IPR055394">
    <property type="entry name" value="Zn_ribbon_TiaS"/>
</dbReference>
<gene>
    <name evidence="6" type="primary">tiaS</name>
    <name evidence="10" type="ORF">KHC33_03945</name>
</gene>
<evidence type="ECO:0000313" key="11">
    <source>
        <dbReference type="Proteomes" id="UP000680656"/>
    </source>
</evidence>
<dbReference type="Gene3D" id="3.30.70.2200">
    <property type="match status" value="1"/>
</dbReference>
<dbReference type="Proteomes" id="UP000680656">
    <property type="component" value="Chromosome"/>
</dbReference>
<comment type="subcellular location">
    <subcellularLocation>
        <location evidence="6">Cytoplasm</location>
    </subcellularLocation>
</comment>
<evidence type="ECO:0000256" key="4">
    <source>
        <dbReference type="ARBA" id="ARBA00022741"/>
    </source>
</evidence>
<feature type="domain" description="TiaS C-terminal zinc ribbon" evidence="9">
    <location>
        <begin position="346"/>
        <end position="386"/>
    </location>
</feature>
<dbReference type="Gene3D" id="3.90.600.20">
    <property type="match status" value="1"/>
</dbReference>
<dbReference type="GO" id="GO:0005737">
    <property type="term" value="C:cytoplasm"/>
    <property type="evidence" value="ECO:0007669"/>
    <property type="project" value="UniProtKB-SubCell"/>
</dbReference>
<keyword evidence="1 6" id="KW-0963">Cytoplasm</keyword>